<dbReference type="EMBL" id="CAKXYP010000014">
    <property type="protein sequence ID" value="CAH9417845.1"/>
    <property type="molecule type" value="Genomic_DNA"/>
</dbReference>
<accession>A0ABM9H2M0</accession>
<sequence length="40" mass="4722">MSHERVLSLARRSSGMRCRDHRRAVLGWYRAVQQTRPAAR</sequence>
<keyword evidence="2" id="KW-1185">Reference proteome</keyword>
<name>A0ABM9H2M0_STRGL</name>
<reference evidence="1" key="1">
    <citation type="submission" date="2022-03" db="EMBL/GenBank/DDBJ databases">
        <authorList>
            <person name="Leyn A S."/>
        </authorList>
    </citation>
    <scope>NUCLEOTIDE SEQUENCE</scope>
    <source>
        <strain evidence="1">Streptomyces globisporus 4-3</strain>
    </source>
</reference>
<gene>
    <name evidence="1" type="ORF">SGL43_04892</name>
</gene>
<protein>
    <submittedName>
        <fullName evidence="1">Uncharacterized protein</fullName>
    </submittedName>
</protein>
<proteinExistence type="predicted"/>
<evidence type="ECO:0000313" key="1">
    <source>
        <dbReference type="EMBL" id="CAH9417845.1"/>
    </source>
</evidence>
<organism evidence="1 2">
    <name type="scientific">Streptomyces globisporus</name>
    <dbReference type="NCBI Taxonomy" id="1908"/>
    <lineage>
        <taxon>Bacteria</taxon>
        <taxon>Bacillati</taxon>
        <taxon>Actinomycetota</taxon>
        <taxon>Actinomycetes</taxon>
        <taxon>Kitasatosporales</taxon>
        <taxon>Streptomycetaceae</taxon>
        <taxon>Streptomyces</taxon>
    </lineage>
</organism>
<comment type="caution">
    <text evidence="1">The sequence shown here is derived from an EMBL/GenBank/DDBJ whole genome shotgun (WGS) entry which is preliminary data.</text>
</comment>
<evidence type="ECO:0000313" key="2">
    <source>
        <dbReference type="Proteomes" id="UP001154015"/>
    </source>
</evidence>
<dbReference type="Proteomes" id="UP001154015">
    <property type="component" value="Unassembled WGS sequence"/>
</dbReference>